<dbReference type="OrthoDB" id="5482752at2"/>
<feature type="signal peptide" evidence="1">
    <location>
        <begin position="1"/>
        <end position="26"/>
    </location>
</feature>
<accession>C5BIR5</accession>
<evidence type="ECO:0000313" key="3">
    <source>
        <dbReference type="Proteomes" id="UP000009080"/>
    </source>
</evidence>
<dbReference type="CDD" id="cd23432">
    <property type="entry name" value="beta-trefoil_Ricin_EndoBetaGal-like"/>
    <property type="match status" value="1"/>
</dbReference>
<evidence type="ECO:0008006" key="4">
    <source>
        <dbReference type="Google" id="ProtNLM"/>
    </source>
</evidence>
<dbReference type="RefSeq" id="WP_015820656.1">
    <property type="nucleotide sequence ID" value="NC_012997.1"/>
</dbReference>
<keyword evidence="1" id="KW-0732">Signal</keyword>
<protein>
    <recommendedName>
        <fullName evidence="4">Ricin B lectin domain-containing protein</fullName>
    </recommendedName>
</protein>
<dbReference type="eggNOG" id="ENOG50340V9">
    <property type="taxonomic scope" value="Bacteria"/>
</dbReference>
<dbReference type="HOGENOM" id="CLU_414425_0_0_6"/>
<dbReference type="Proteomes" id="UP000009080">
    <property type="component" value="Chromosome"/>
</dbReference>
<dbReference type="KEGG" id="ttu:TERTU_2045"/>
<dbReference type="AlphaFoldDB" id="C5BIR5"/>
<proteinExistence type="predicted"/>
<gene>
    <name evidence="2" type="ordered locus">TERTU_2045</name>
</gene>
<reference evidence="2 3" key="1">
    <citation type="journal article" date="2009" name="PLoS ONE">
        <title>The complete genome of Teredinibacter turnerae T7901: an intracellular endosymbiont of marine wood-boring bivalves (shipworms).</title>
        <authorList>
            <person name="Yang J.C."/>
            <person name="Madupu R."/>
            <person name="Durkin A.S."/>
            <person name="Ekborg N.A."/>
            <person name="Pedamallu C.S."/>
            <person name="Hostetler J.B."/>
            <person name="Radune D."/>
            <person name="Toms B.S."/>
            <person name="Henrissat B."/>
            <person name="Coutinho P.M."/>
            <person name="Schwarz S."/>
            <person name="Field L."/>
            <person name="Trindade-Silva A.E."/>
            <person name="Soares C.A.G."/>
            <person name="Elshahawi S."/>
            <person name="Hanora A."/>
            <person name="Schmidt E.W."/>
            <person name="Haygood M.G."/>
            <person name="Posfai J."/>
            <person name="Benner J."/>
            <person name="Madinger C."/>
            <person name="Nove J."/>
            <person name="Anton B."/>
            <person name="Chaudhary K."/>
            <person name="Foster J."/>
            <person name="Holman A."/>
            <person name="Kumar S."/>
            <person name="Lessard P.A."/>
            <person name="Luyten Y.A."/>
            <person name="Slatko B."/>
            <person name="Wood N."/>
            <person name="Wu B."/>
            <person name="Teplitski M."/>
            <person name="Mougous J.D."/>
            <person name="Ward N."/>
            <person name="Eisen J.A."/>
            <person name="Badger J.H."/>
            <person name="Distel D.L."/>
        </authorList>
    </citation>
    <scope>NUCLEOTIDE SEQUENCE [LARGE SCALE GENOMIC DNA]</scope>
    <source>
        <strain evidence="3">ATCC 39867 / T7901</strain>
    </source>
</reference>
<dbReference type="Gene3D" id="2.80.10.50">
    <property type="match status" value="1"/>
</dbReference>
<feature type="chain" id="PRO_5002946350" description="Ricin B lectin domain-containing protein" evidence="1">
    <location>
        <begin position="27"/>
        <end position="662"/>
    </location>
</feature>
<organism evidence="2 3">
    <name type="scientific">Teredinibacter turnerae (strain ATCC 39867 / T7901)</name>
    <dbReference type="NCBI Taxonomy" id="377629"/>
    <lineage>
        <taxon>Bacteria</taxon>
        <taxon>Pseudomonadati</taxon>
        <taxon>Pseudomonadota</taxon>
        <taxon>Gammaproteobacteria</taxon>
        <taxon>Cellvibrionales</taxon>
        <taxon>Cellvibrionaceae</taxon>
        <taxon>Teredinibacter</taxon>
    </lineage>
</organism>
<sequence length="662" mass="74367">MPSKFYLKLTSILISVVTLFCSFALADDKIEVNLVKFTEQVAISVGETPPVFLRPDQIGKKVDISSLFSLGSNPLRVRAFTSISGLQEFELEFWKNGVLLGKVSCDTQRSPCAGKAVVVPEQRAPVADAQDNLIRRDMYFDQTYGITLNDRPPRQTLSIADVGLAEGETGYIYINNAYTGYTLADAHTFSLPQGGYTIGLGVFRETHELVEGFRWLAAPEAITIKKPKYEGRYYEDHVVLSNTAIEVNFSGQVPLPEQHNTRILILPVKYTDGHDLNNQFVDQFTLDESYTQRLYNIMEAVNEAYIKPISYGLNSWSIDVHDTFESAPVRTKGLDIEQPTEFFNHPELAALKADYDVVVLLYHVEMLNYLQMSALDGFVMVQQSFLTTALTESDPGGVPIITAGSSFPRPEREMPNTSAFHEMLHLLEEWKRERYFSWNGVQQLHGFFAHGYDSEVDEEQNIYTDFMTYYVRYMQGRVAETPEMHEQRTPNAPPECVDNCDYVGVFKTVREGLGNLQLPISVGEYHVESSYSTESWLDGDGRIYRGAEGGQNASVWVVEKYPGKTAVYYTLRLKGTPLYLQVNPEDISLVNLAADVGVAPGAQWVIEQGSMRSNTFRIKNRQTGGFLNLSDGANAPRLTSGLDLSVQGSFDSSLWWIRPAEL</sequence>
<dbReference type="SUPFAM" id="SSF50370">
    <property type="entry name" value="Ricin B-like lectins"/>
    <property type="match status" value="1"/>
</dbReference>
<evidence type="ECO:0000256" key="1">
    <source>
        <dbReference type="SAM" id="SignalP"/>
    </source>
</evidence>
<dbReference type="EMBL" id="CP001614">
    <property type="protein sequence ID" value="ACR14542.1"/>
    <property type="molecule type" value="Genomic_DNA"/>
</dbReference>
<name>C5BIR5_TERTT</name>
<evidence type="ECO:0000313" key="2">
    <source>
        <dbReference type="EMBL" id="ACR14542.1"/>
    </source>
</evidence>
<dbReference type="InterPro" id="IPR035992">
    <property type="entry name" value="Ricin_B-like_lectins"/>
</dbReference>
<keyword evidence="3" id="KW-1185">Reference proteome</keyword>